<gene>
    <name evidence="1" type="ORF">A7U60_g8637</name>
</gene>
<comment type="caution">
    <text evidence="1">The sequence shown here is derived from an EMBL/GenBank/DDBJ whole genome shotgun (WGS) entry which is preliminary data.</text>
</comment>
<sequence>MAPLPGPSTLTAPVSNPPIKPSSLFGKFQEPVLLILSEEDEEEEEEHEMLLSKEAMTDLTTAIALAL</sequence>
<dbReference type="EMBL" id="LNZH02000216">
    <property type="protein sequence ID" value="OCB83966.1"/>
    <property type="molecule type" value="Genomic_DNA"/>
</dbReference>
<name>A0A9Q5HQ69_SANBA</name>
<accession>A0A9Q5HQ69</accession>
<proteinExistence type="predicted"/>
<organism evidence="1 2">
    <name type="scientific">Sanghuangporus baumii</name>
    <name type="common">Phellinus baumii</name>
    <dbReference type="NCBI Taxonomy" id="108892"/>
    <lineage>
        <taxon>Eukaryota</taxon>
        <taxon>Fungi</taxon>
        <taxon>Dikarya</taxon>
        <taxon>Basidiomycota</taxon>
        <taxon>Agaricomycotina</taxon>
        <taxon>Agaricomycetes</taxon>
        <taxon>Hymenochaetales</taxon>
        <taxon>Hymenochaetaceae</taxon>
        <taxon>Sanghuangporus</taxon>
    </lineage>
</organism>
<evidence type="ECO:0000313" key="2">
    <source>
        <dbReference type="Proteomes" id="UP000757232"/>
    </source>
</evidence>
<dbReference type="Proteomes" id="UP000757232">
    <property type="component" value="Unassembled WGS sequence"/>
</dbReference>
<protein>
    <submittedName>
        <fullName evidence="1">Uncharacterized protein</fullName>
    </submittedName>
</protein>
<evidence type="ECO:0000313" key="1">
    <source>
        <dbReference type="EMBL" id="OCB83966.1"/>
    </source>
</evidence>
<keyword evidence="2" id="KW-1185">Reference proteome</keyword>
<dbReference type="AlphaFoldDB" id="A0A9Q5HQ69"/>
<reference evidence="1" key="1">
    <citation type="submission" date="2016-06" db="EMBL/GenBank/DDBJ databases">
        <title>Draft Genome sequence of the fungus Inonotus baumii.</title>
        <authorList>
            <person name="Zhu H."/>
            <person name="Lin W."/>
        </authorList>
    </citation>
    <scope>NUCLEOTIDE SEQUENCE</scope>
    <source>
        <strain evidence="1">821</strain>
    </source>
</reference>